<organism evidence="7 8">
    <name type="scientific">Sphaeroforma arctica JP610</name>
    <dbReference type="NCBI Taxonomy" id="667725"/>
    <lineage>
        <taxon>Eukaryota</taxon>
        <taxon>Ichthyosporea</taxon>
        <taxon>Ichthyophonida</taxon>
        <taxon>Sphaeroforma</taxon>
    </lineage>
</organism>
<dbReference type="SMART" id="SM00248">
    <property type="entry name" value="ANK"/>
    <property type="match status" value="2"/>
</dbReference>
<dbReference type="SMART" id="SM00184">
    <property type="entry name" value="RING"/>
    <property type="match status" value="1"/>
</dbReference>
<keyword evidence="2 4" id="KW-0863">Zinc-finger</keyword>
<keyword evidence="8" id="KW-1185">Reference proteome</keyword>
<evidence type="ECO:0000256" key="2">
    <source>
        <dbReference type="ARBA" id="ARBA00022771"/>
    </source>
</evidence>
<evidence type="ECO:0000256" key="4">
    <source>
        <dbReference type="PROSITE-ProRule" id="PRU00175"/>
    </source>
</evidence>
<evidence type="ECO:0000256" key="3">
    <source>
        <dbReference type="ARBA" id="ARBA00022833"/>
    </source>
</evidence>
<dbReference type="AlphaFoldDB" id="A0A0L0FD68"/>
<dbReference type="RefSeq" id="XP_014148599.1">
    <property type="nucleotide sequence ID" value="XM_014293124.1"/>
</dbReference>
<dbReference type="EMBL" id="KQ244160">
    <property type="protein sequence ID" value="KNC74697.1"/>
    <property type="molecule type" value="Genomic_DNA"/>
</dbReference>
<evidence type="ECO:0000259" key="6">
    <source>
        <dbReference type="PROSITE" id="PS50089"/>
    </source>
</evidence>
<evidence type="ECO:0000256" key="1">
    <source>
        <dbReference type="ARBA" id="ARBA00022723"/>
    </source>
</evidence>
<dbReference type="SUPFAM" id="SSF48403">
    <property type="entry name" value="Ankyrin repeat"/>
    <property type="match status" value="1"/>
</dbReference>
<dbReference type="SUPFAM" id="SSF57850">
    <property type="entry name" value="RING/U-box"/>
    <property type="match status" value="1"/>
</dbReference>
<dbReference type="InterPro" id="IPR036770">
    <property type="entry name" value="Ankyrin_rpt-contain_sf"/>
</dbReference>
<evidence type="ECO:0000313" key="7">
    <source>
        <dbReference type="EMBL" id="KNC74697.1"/>
    </source>
</evidence>
<dbReference type="PROSITE" id="PS50089">
    <property type="entry name" value="ZF_RING_2"/>
    <property type="match status" value="1"/>
</dbReference>
<name>A0A0L0FD68_9EUKA</name>
<dbReference type="Proteomes" id="UP000054560">
    <property type="component" value="Unassembled WGS sequence"/>
</dbReference>
<dbReference type="InterPro" id="IPR002110">
    <property type="entry name" value="Ankyrin_rpt"/>
</dbReference>
<dbReference type="InterPro" id="IPR001841">
    <property type="entry name" value="Znf_RING"/>
</dbReference>
<dbReference type="Pfam" id="PF00023">
    <property type="entry name" value="Ank"/>
    <property type="match status" value="1"/>
</dbReference>
<dbReference type="GO" id="GO:0008270">
    <property type="term" value="F:zinc ion binding"/>
    <property type="evidence" value="ECO:0007669"/>
    <property type="project" value="UniProtKB-KW"/>
</dbReference>
<sequence>MSRACWKATEDALFHFDVDLAVNLYLSVHAEMPSDNPGNEFMDMSTRVWLYRWHQPDHGGLALTASEVHHLHLQLRKACVAGLVYRVQWYLLFWGVPVDPPSGVPNPMGLSLMDYTIIGLGSEEMLSLSVRSTGSENMSDEQDGFAWARWDFKTPEGMWRKMFDKSTGMSKYQASDLRRNKHSALYYLQEILRPETRKWERCQIMHILLRLKGELSVRLDQIIGHGRSEMLGWLISQGLIDLNRNVLVVAGGPKIVVGHDKNTSAQPADDSAHDNSMCDSKESTEGNGSQSNEIGVSANVGERPKREADADEGEINRAKRTKVASEVPDKNQDNKSQAGDTVDGGEGLRNGNIGEGSEMTESVVNISPPENTRAYDAECCVCLHVPRQWIVLVCKHEVCMGCAHQLLMAPTEDSADDADETSRNKMITCPMCRATNPAPAPAVKYLDDPLENMLLLLSYTAPVLDEKIKDIADSAAVGAAQAEQPVVTLHELLVAFCANIGAVRPLALLLRHPLSYDAGLRETPCLLFKDESPLHMAARAGHHAVVWFILCSGEYPGIVRLCLTMDSLSSEGFHPIHLAALGDHSGVVQIFLDMGRIGLKDLLDRTYEDLVNKNREKYPKMAEMIDHNDAYSFLEELLPAMIRSESPMEKITARAKFEYMPACPEELFDLIVTHDRVDVLEWCTEKRDRCDRKISFDCIANHSKAEKGSKVGKYLLLQRAKRELPDVIRSDALRELARGYVRWQSFKEECEEWDDYYKSVELSLPEAEVKRYSLREVWVRVLTYAVKAKQDGDLETHEQGQLELVEWVLDRLDADQDIQVVYSAWEYALLHYLPCTDPLKHKLRSANFDFNSTRGGALGSYNDRLFTVYMYQPWDSTRRDKAAVGSLEMLRVHMLETDAKLRDITPLETGLVALELLQSSPIEADTTNLNSLHLQMARILLYKIIGFYVEQLSTERPVMSRVTRPMPRLSMNLVDGLIRVRHLEALTTLALQKGVNIQSRVLNRQSRISKQSSSFFCSVETFQQKLEDIKMLQRNMYDVVDQLSLCDASTLDSRIAEVLKKHEGIVLFSRDGNPFPAPDIPVSKNTPGEGPA</sequence>
<dbReference type="OrthoDB" id="1924807at2759"/>
<feature type="compositionally biased region" description="Polar residues" evidence="5">
    <location>
        <begin position="285"/>
        <end position="294"/>
    </location>
</feature>
<dbReference type="GeneID" id="25913266"/>
<accession>A0A0L0FD68</accession>
<feature type="domain" description="RING-type" evidence="6">
    <location>
        <begin position="379"/>
        <end position="433"/>
    </location>
</feature>
<evidence type="ECO:0000256" key="5">
    <source>
        <dbReference type="SAM" id="MobiDB-lite"/>
    </source>
</evidence>
<dbReference type="Gene3D" id="3.30.40.10">
    <property type="entry name" value="Zinc/RING finger domain, C3HC4 (zinc finger)"/>
    <property type="match status" value="1"/>
</dbReference>
<keyword evidence="1" id="KW-0479">Metal-binding</keyword>
<dbReference type="InterPro" id="IPR013083">
    <property type="entry name" value="Znf_RING/FYVE/PHD"/>
</dbReference>
<dbReference type="Gene3D" id="1.25.40.20">
    <property type="entry name" value="Ankyrin repeat-containing domain"/>
    <property type="match status" value="1"/>
</dbReference>
<feature type="region of interest" description="Disordered" evidence="5">
    <location>
        <begin position="258"/>
        <end position="361"/>
    </location>
</feature>
<reference evidence="7 8" key="1">
    <citation type="submission" date="2011-02" db="EMBL/GenBank/DDBJ databases">
        <title>The Genome Sequence of Sphaeroforma arctica JP610.</title>
        <authorList>
            <consortium name="The Broad Institute Genome Sequencing Platform"/>
            <person name="Russ C."/>
            <person name="Cuomo C."/>
            <person name="Young S.K."/>
            <person name="Zeng Q."/>
            <person name="Gargeya S."/>
            <person name="Alvarado L."/>
            <person name="Berlin A."/>
            <person name="Chapman S.B."/>
            <person name="Chen Z."/>
            <person name="Freedman E."/>
            <person name="Gellesch M."/>
            <person name="Goldberg J."/>
            <person name="Griggs A."/>
            <person name="Gujja S."/>
            <person name="Heilman E."/>
            <person name="Heiman D."/>
            <person name="Howarth C."/>
            <person name="Mehta T."/>
            <person name="Neiman D."/>
            <person name="Pearson M."/>
            <person name="Roberts A."/>
            <person name="Saif S."/>
            <person name="Shea T."/>
            <person name="Shenoy N."/>
            <person name="Sisk P."/>
            <person name="Stolte C."/>
            <person name="Sykes S."/>
            <person name="White J."/>
            <person name="Yandava C."/>
            <person name="Burger G."/>
            <person name="Gray M.W."/>
            <person name="Holland P.W.H."/>
            <person name="King N."/>
            <person name="Lang F.B.F."/>
            <person name="Roger A.J."/>
            <person name="Ruiz-Trillo I."/>
            <person name="Haas B."/>
            <person name="Nusbaum C."/>
            <person name="Birren B."/>
        </authorList>
    </citation>
    <scope>NUCLEOTIDE SEQUENCE [LARGE SCALE GENOMIC DNA]</scope>
    <source>
        <strain evidence="7 8">JP610</strain>
    </source>
</reference>
<dbReference type="PROSITE" id="PS00518">
    <property type="entry name" value="ZF_RING_1"/>
    <property type="match status" value="1"/>
</dbReference>
<dbReference type="InterPro" id="IPR017907">
    <property type="entry name" value="Znf_RING_CS"/>
</dbReference>
<gene>
    <name evidence="7" type="ORF">SARC_12762</name>
</gene>
<keyword evidence="3" id="KW-0862">Zinc</keyword>
<protein>
    <recommendedName>
        <fullName evidence="6">RING-type domain-containing protein</fullName>
    </recommendedName>
</protein>
<proteinExistence type="predicted"/>
<evidence type="ECO:0000313" key="8">
    <source>
        <dbReference type="Proteomes" id="UP000054560"/>
    </source>
</evidence>